<proteinExistence type="predicted"/>
<keyword evidence="4" id="KW-1185">Reference proteome</keyword>
<gene>
    <name evidence="3" type="ORF">RF819_14345</name>
</gene>
<dbReference type="OrthoDB" id="8583485at2"/>
<evidence type="ECO:0000256" key="1">
    <source>
        <dbReference type="SAM" id="SignalP"/>
    </source>
</evidence>
<keyword evidence="1" id="KW-0732">Signal</keyword>
<dbReference type="AlphaFoldDB" id="A0A1T1AUH9"/>
<accession>A0A1T1AUH9</accession>
<dbReference type="EMBL" id="MTJN01000002">
    <property type="protein sequence ID" value="OOV07741.1"/>
    <property type="molecule type" value="Genomic_DNA"/>
</dbReference>
<dbReference type="InterPro" id="IPR014263">
    <property type="entry name" value="Methanolan_biosynth_EpsI"/>
</dbReference>
<sequence length="232" mass="25607">MKLSSKSILLLVLMLLSAALGAALRPTISLADERAPMDLDAMVPTSFGDWREDVNRMAQVVNPQQKSVIDQLYSQTLSRSYINTQGYRIMLSIAYGKNQSDALQLHKPEVCYPAQGFMLLSKQAGALDLLGKPIAATRLATSLGQRLEPITYWTMVGDHNVTSGIDKKLTEMRYALDKRIPDGMLVRVSSIDPDTARAYAVQNQFANAMVEAISPANRTRFAGKLNTFQPLN</sequence>
<reference evidence="3 4" key="1">
    <citation type="submission" date="2017-01" db="EMBL/GenBank/DDBJ databases">
        <title>Genome sequencing of Rhodoferax fermentans JCM 7819.</title>
        <authorList>
            <person name="Kim Y.J."/>
            <person name="Farh M.E.-A."/>
            <person name="Yang D.-C."/>
        </authorList>
    </citation>
    <scope>NUCLEOTIDE SEQUENCE [LARGE SCALE GENOMIC DNA]</scope>
    <source>
        <strain evidence="3 4">JCM 7819</strain>
    </source>
</reference>
<dbReference type="NCBIfam" id="TIGR02914">
    <property type="entry name" value="EpsI_fam"/>
    <property type="match status" value="1"/>
</dbReference>
<dbReference type="NCBIfam" id="NF045609">
    <property type="entry name" value="EpsI_type_B"/>
    <property type="match status" value="1"/>
</dbReference>
<dbReference type="Proteomes" id="UP000190750">
    <property type="component" value="Unassembled WGS sequence"/>
</dbReference>
<dbReference type="RefSeq" id="WP_078365591.1">
    <property type="nucleotide sequence ID" value="NZ_MTJN01000002.1"/>
</dbReference>
<dbReference type="InterPro" id="IPR054653">
    <property type="entry name" value="EpsI_type_B_pred"/>
</dbReference>
<dbReference type="Pfam" id="PF11984">
    <property type="entry name" value="DUF3485"/>
    <property type="match status" value="1"/>
</dbReference>
<dbReference type="STRING" id="28066.RF819_14345"/>
<protein>
    <submittedName>
        <fullName evidence="3">EpsI family protein</fullName>
    </submittedName>
</protein>
<evidence type="ECO:0000313" key="3">
    <source>
        <dbReference type="EMBL" id="OOV07741.1"/>
    </source>
</evidence>
<organism evidence="3 4">
    <name type="scientific">Rhodoferax fermentans</name>
    <dbReference type="NCBI Taxonomy" id="28066"/>
    <lineage>
        <taxon>Bacteria</taxon>
        <taxon>Pseudomonadati</taxon>
        <taxon>Pseudomonadota</taxon>
        <taxon>Betaproteobacteria</taxon>
        <taxon>Burkholderiales</taxon>
        <taxon>Comamonadaceae</taxon>
        <taxon>Rhodoferax</taxon>
    </lineage>
</organism>
<evidence type="ECO:0000313" key="4">
    <source>
        <dbReference type="Proteomes" id="UP000190750"/>
    </source>
</evidence>
<comment type="caution">
    <text evidence="3">The sequence shown here is derived from an EMBL/GenBank/DDBJ whole genome shotgun (WGS) entry which is preliminary data.</text>
</comment>
<feature type="signal peptide" evidence="1">
    <location>
        <begin position="1"/>
        <end position="22"/>
    </location>
</feature>
<feature type="chain" id="PRO_5012774963" evidence="1">
    <location>
        <begin position="23"/>
        <end position="232"/>
    </location>
</feature>
<name>A0A1T1AUH9_RHOFE</name>
<feature type="domain" description="Methanolan biosynthesis EpsI" evidence="2">
    <location>
        <begin position="9"/>
        <end position="215"/>
    </location>
</feature>
<evidence type="ECO:0000259" key="2">
    <source>
        <dbReference type="Pfam" id="PF11984"/>
    </source>
</evidence>